<dbReference type="EMBL" id="JACVVX010000014">
    <property type="protein sequence ID" value="MBD0417444.1"/>
    <property type="molecule type" value="Genomic_DNA"/>
</dbReference>
<dbReference type="Pfam" id="PF03069">
    <property type="entry name" value="FmdA_AmdA"/>
    <property type="match status" value="2"/>
</dbReference>
<dbReference type="GO" id="GO:0016811">
    <property type="term" value="F:hydrolase activity, acting on carbon-nitrogen (but not peptide) bonds, in linear amides"/>
    <property type="evidence" value="ECO:0007669"/>
    <property type="project" value="InterPro"/>
</dbReference>
<evidence type="ECO:0000313" key="1">
    <source>
        <dbReference type="EMBL" id="MBD0417444.1"/>
    </source>
</evidence>
<dbReference type="AlphaFoldDB" id="A0A8J6U0D6"/>
<dbReference type="InterPro" id="IPR004304">
    <property type="entry name" value="FmdA_AmdA"/>
</dbReference>
<dbReference type="PANTHER" id="PTHR31891:SF1">
    <property type="entry name" value="FORMAMIDASE C869.04-RELATED"/>
    <property type="match status" value="1"/>
</dbReference>
<accession>A0A8J6U0D6</accession>
<reference evidence="1" key="1">
    <citation type="submission" date="2020-09" db="EMBL/GenBank/DDBJ databases">
        <title>Genome seq and assembly of Tianweitania sp.</title>
        <authorList>
            <person name="Chhetri G."/>
        </authorList>
    </citation>
    <scope>NUCLEOTIDE SEQUENCE</scope>
    <source>
        <strain evidence="1">Rool2</strain>
    </source>
</reference>
<dbReference type="SUPFAM" id="SSF141130">
    <property type="entry name" value="Acetamidase/Formamidase-like"/>
    <property type="match status" value="1"/>
</dbReference>
<comment type="caution">
    <text evidence="1">The sequence shown here is derived from an EMBL/GenBank/DDBJ whole genome shotgun (WGS) entry which is preliminary data.</text>
</comment>
<dbReference type="RefSeq" id="WP_188166884.1">
    <property type="nucleotide sequence ID" value="NZ_JACVVX010000014.1"/>
</dbReference>
<sequence length="315" mass="34662">MSTPRRHRLDAEPRTVHWGYFSAELKPCLTIDSGDVVTISAVSGGPEILPEPPLVVPAAQRAIHESVTNRMEPGHIMTGPVAVRGARRGDVLQIDIEAIEPLVDWGYHLIKPLVGALPLDFEERRLIHLTLDEERKAWRLPWGQEVPFAPFFGVMGVAPPAGWGTVGSLPPRQNGGNIDNLELRAGSTLYLPVFADEALFSAGDGHGAQSDGEIGMACETGLIGTFRLNVRRDFALEWPMAETPTHFITMAFDVDLDNCVAISLRSMLVLLVSKTRLDRYQAYALMNLAAELRITQVANGDKGVHCMMNKRYFDA</sequence>
<protein>
    <submittedName>
        <fullName evidence="1">Acetamidase/formamidase family protein</fullName>
    </submittedName>
</protein>
<dbReference type="Gene3D" id="2.60.120.580">
    <property type="entry name" value="Acetamidase/Formamidase-like domains"/>
    <property type="match status" value="2"/>
</dbReference>
<dbReference type="Proteomes" id="UP000643405">
    <property type="component" value="Unassembled WGS sequence"/>
</dbReference>
<organism evidence="1 2">
    <name type="scientific">Oryzicola mucosus</name>
    <dbReference type="NCBI Taxonomy" id="2767425"/>
    <lineage>
        <taxon>Bacteria</taxon>
        <taxon>Pseudomonadati</taxon>
        <taxon>Pseudomonadota</taxon>
        <taxon>Alphaproteobacteria</taxon>
        <taxon>Hyphomicrobiales</taxon>
        <taxon>Phyllobacteriaceae</taxon>
        <taxon>Oryzicola</taxon>
    </lineage>
</organism>
<evidence type="ECO:0000313" key="2">
    <source>
        <dbReference type="Proteomes" id="UP000643405"/>
    </source>
</evidence>
<gene>
    <name evidence="1" type="ORF">ICI42_22665</name>
</gene>
<dbReference type="PANTHER" id="PTHR31891">
    <property type="entry name" value="FORMAMIDASE C869.04-RELATED"/>
    <property type="match status" value="1"/>
</dbReference>
<keyword evidence="2" id="KW-1185">Reference proteome</keyword>
<name>A0A8J6U0D6_9HYPH</name>
<dbReference type="Gene3D" id="3.10.28.20">
    <property type="entry name" value="Acetamidase/Formamidase-like domains"/>
    <property type="match status" value="1"/>
</dbReference>
<proteinExistence type="predicted"/>